<accession>A0A8J3YU13</accession>
<dbReference type="Proteomes" id="UP000619260">
    <property type="component" value="Unassembled WGS sequence"/>
</dbReference>
<keyword evidence="1" id="KW-0472">Membrane</keyword>
<dbReference type="AlphaFoldDB" id="A0A8J3YU13"/>
<protein>
    <submittedName>
        <fullName evidence="2">Uncharacterized protein</fullName>
    </submittedName>
</protein>
<keyword evidence="1" id="KW-0812">Transmembrane</keyword>
<dbReference type="EMBL" id="BOPF01000052">
    <property type="protein sequence ID" value="GIJ51644.1"/>
    <property type="molecule type" value="Genomic_DNA"/>
</dbReference>
<evidence type="ECO:0000256" key="1">
    <source>
        <dbReference type="SAM" id="Phobius"/>
    </source>
</evidence>
<sequence length="203" mass="21365">MPIINVPLDVPEDIFVGLETGELTRYGGVVRDAAGAIVKHLQDGLFPEDAAGKAAGGKGSRIVVASLAVAAVTAAGVAVYKVVASRKQSAEVPECVRKFTVSLGAYLDAARAGTLGADDVELLIADLDAVGAESDSGRIVVDFTVDRWQELTRLVAEHTRKLAMANNIGTNDLHELSHSAGDNVIVDLRRHLEGQGRIFKNVA</sequence>
<keyword evidence="3" id="KW-1185">Reference proteome</keyword>
<gene>
    <name evidence="2" type="ORF">Val02_85300</name>
</gene>
<feature type="transmembrane region" description="Helical" evidence="1">
    <location>
        <begin position="62"/>
        <end position="83"/>
    </location>
</feature>
<evidence type="ECO:0000313" key="2">
    <source>
        <dbReference type="EMBL" id="GIJ51644.1"/>
    </source>
</evidence>
<keyword evidence="1" id="KW-1133">Transmembrane helix</keyword>
<reference evidence="2" key="1">
    <citation type="submission" date="2021-01" db="EMBL/GenBank/DDBJ databases">
        <title>Whole genome shotgun sequence of Virgisporangium aliadipatigenens NBRC 105644.</title>
        <authorList>
            <person name="Komaki H."/>
            <person name="Tamura T."/>
        </authorList>
    </citation>
    <scope>NUCLEOTIDE SEQUENCE</scope>
    <source>
        <strain evidence="2">NBRC 105644</strain>
    </source>
</reference>
<proteinExistence type="predicted"/>
<dbReference type="RefSeq" id="WP_203905044.1">
    <property type="nucleotide sequence ID" value="NZ_BOPF01000052.1"/>
</dbReference>
<organism evidence="2 3">
    <name type="scientific">Virgisporangium aliadipatigenens</name>
    <dbReference type="NCBI Taxonomy" id="741659"/>
    <lineage>
        <taxon>Bacteria</taxon>
        <taxon>Bacillati</taxon>
        <taxon>Actinomycetota</taxon>
        <taxon>Actinomycetes</taxon>
        <taxon>Micromonosporales</taxon>
        <taxon>Micromonosporaceae</taxon>
        <taxon>Virgisporangium</taxon>
    </lineage>
</organism>
<evidence type="ECO:0000313" key="3">
    <source>
        <dbReference type="Proteomes" id="UP000619260"/>
    </source>
</evidence>
<name>A0A8J3YU13_9ACTN</name>
<comment type="caution">
    <text evidence="2">The sequence shown here is derived from an EMBL/GenBank/DDBJ whole genome shotgun (WGS) entry which is preliminary data.</text>
</comment>